<gene>
    <name evidence="24" type="ORF">VTJ83DRAFT_1711</name>
</gene>
<keyword evidence="25" id="KW-1185">Reference proteome</keyword>
<dbReference type="PANTHER" id="PTHR45708">
    <property type="entry name" value="ENDOCHITINASE"/>
    <property type="match status" value="1"/>
</dbReference>
<proteinExistence type="inferred from homology"/>
<keyword evidence="6" id="KW-0964">Secreted</keyword>
<dbReference type="CDD" id="cd02877">
    <property type="entry name" value="GH18_hevamine_XipI_class_III"/>
    <property type="match status" value="1"/>
</dbReference>
<evidence type="ECO:0000256" key="9">
    <source>
        <dbReference type="ARBA" id="ARBA00022729"/>
    </source>
</evidence>
<evidence type="ECO:0000256" key="15">
    <source>
        <dbReference type="ARBA" id="ARBA00023288"/>
    </source>
</evidence>
<comment type="catalytic activity">
    <reaction evidence="1">
        <text>Random endo-hydrolysis of N-acetyl-beta-D-glucosaminide (1-&gt;4)-beta-linkages in chitin and chitodextrins.</text>
        <dbReference type="EC" id="3.2.1.14"/>
    </reaction>
</comment>
<evidence type="ECO:0000256" key="21">
    <source>
        <dbReference type="SAM" id="SignalP"/>
    </source>
</evidence>
<keyword evidence="15" id="KW-0449">Lipoprotein</keyword>
<evidence type="ECO:0000259" key="22">
    <source>
        <dbReference type="PROSITE" id="PS51782"/>
    </source>
</evidence>
<feature type="compositionally biased region" description="Polar residues" evidence="20">
    <location>
        <begin position="601"/>
        <end position="678"/>
    </location>
</feature>
<feature type="compositionally biased region" description="Low complexity" evidence="20">
    <location>
        <begin position="679"/>
        <end position="697"/>
    </location>
</feature>
<dbReference type="PANTHER" id="PTHR45708:SF47">
    <property type="entry name" value="ENDOCHITINASE A"/>
    <property type="match status" value="1"/>
</dbReference>
<keyword evidence="7" id="KW-0336">GPI-anchor</keyword>
<keyword evidence="10 19" id="KW-0378">Hydrolase</keyword>
<dbReference type="PROSITE" id="PS51782">
    <property type="entry name" value="LYSM"/>
    <property type="match status" value="1"/>
</dbReference>
<evidence type="ECO:0000256" key="8">
    <source>
        <dbReference type="ARBA" id="ARBA00022669"/>
    </source>
</evidence>
<keyword evidence="12" id="KW-0472">Membrane</keyword>
<dbReference type="Proteomes" id="UP001600064">
    <property type="component" value="Unassembled WGS sequence"/>
</dbReference>
<evidence type="ECO:0000256" key="14">
    <source>
        <dbReference type="ARBA" id="ARBA00023277"/>
    </source>
</evidence>
<dbReference type="SUPFAM" id="SSF51445">
    <property type="entry name" value="(Trans)glycosidases"/>
    <property type="match status" value="1"/>
</dbReference>
<dbReference type="CDD" id="cd00118">
    <property type="entry name" value="LysM"/>
    <property type="match status" value="1"/>
</dbReference>
<evidence type="ECO:0000256" key="16">
    <source>
        <dbReference type="ARBA" id="ARBA00023295"/>
    </source>
</evidence>
<evidence type="ECO:0000256" key="12">
    <source>
        <dbReference type="ARBA" id="ARBA00023136"/>
    </source>
</evidence>
<feature type="region of interest" description="Disordered" evidence="20">
    <location>
        <begin position="415"/>
        <end position="735"/>
    </location>
</feature>
<evidence type="ECO:0000256" key="3">
    <source>
        <dbReference type="ARBA" id="ARBA00004613"/>
    </source>
</evidence>
<feature type="compositionally biased region" description="Acidic residues" evidence="20">
    <location>
        <begin position="579"/>
        <end position="591"/>
    </location>
</feature>
<feature type="chain" id="PRO_5045916598" description="chitinase" evidence="21">
    <location>
        <begin position="19"/>
        <end position="918"/>
    </location>
</feature>
<evidence type="ECO:0000256" key="5">
    <source>
        <dbReference type="ARBA" id="ARBA00022475"/>
    </source>
</evidence>
<dbReference type="InterPro" id="IPR001579">
    <property type="entry name" value="Glyco_hydro_18_chit_AS"/>
</dbReference>
<dbReference type="InterPro" id="IPR050542">
    <property type="entry name" value="Glycosyl_Hydrlase18_Chitinase"/>
</dbReference>
<keyword evidence="11" id="KW-0146">Chitin degradation</keyword>
<reference evidence="24 25" key="1">
    <citation type="journal article" date="2024" name="Commun. Biol.">
        <title>Comparative genomic analysis of thermophilic fungi reveals convergent evolutionary adaptations and gene losses.</title>
        <authorList>
            <person name="Steindorff A.S."/>
            <person name="Aguilar-Pontes M.V."/>
            <person name="Robinson A.J."/>
            <person name="Andreopoulos B."/>
            <person name="LaButti K."/>
            <person name="Kuo A."/>
            <person name="Mondo S."/>
            <person name="Riley R."/>
            <person name="Otillar R."/>
            <person name="Haridas S."/>
            <person name="Lipzen A."/>
            <person name="Grimwood J."/>
            <person name="Schmutz J."/>
            <person name="Clum A."/>
            <person name="Reid I.D."/>
            <person name="Moisan M.C."/>
            <person name="Butler G."/>
            <person name="Nguyen T.T.M."/>
            <person name="Dewar K."/>
            <person name="Conant G."/>
            <person name="Drula E."/>
            <person name="Henrissat B."/>
            <person name="Hansel C."/>
            <person name="Singer S."/>
            <person name="Hutchinson M.I."/>
            <person name="de Vries R.P."/>
            <person name="Natvig D.O."/>
            <person name="Powell A.J."/>
            <person name="Tsang A."/>
            <person name="Grigoriev I.V."/>
        </authorList>
    </citation>
    <scope>NUCLEOTIDE SEQUENCE [LARGE SCALE GENOMIC DNA]</scope>
    <source>
        <strain evidence="24 25">ATCC 22073</strain>
    </source>
</reference>
<evidence type="ECO:0000256" key="1">
    <source>
        <dbReference type="ARBA" id="ARBA00000822"/>
    </source>
</evidence>
<evidence type="ECO:0000313" key="24">
    <source>
        <dbReference type="EMBL" id="KAL2269527.1"/>
    </source>
</evidence>
<evidence type="ECO:0000256" key="11">
    <source>
        <dbReference type="ARBA" id="ARBA00023024"/>
    </source>
</evidence>
<feature type="compositionally biased region" description="Low complexity" evidence="20">
    <location>
        <begin position="475"/>
        <end position="521"/>
    </location>
</feature>
<feature type="compositionally biased region" description="Acidic residues" evidence="20">
    <location>
        <begin position="698"/>
        <end position="714"/>
    </location>
</feature>
<organism evidence="24 25">
    <name type="scientific">Remersonia thermophila</name>
    <dbReference type="NCBI Taxonomy" id="72144"/>
    <lineage>
        <taxon>Eukaryota</taxon>
        <taxon>Fungi</taxon>
        <taxon>Dikarya</taxon>
        <taxon>Ascomycota</taxon>
        <taxon>Pezizomycotina</taxon>
        <taxon>Sordariomycetes</taxon>
        <taxon>Sordariomycetidae</taxon>
        <taxon>Sordariales</taxon>
        <taxon>Sordariales incertae sedis</taxon>
        <taxon>Remersonia</taxon>
    </lineage>
</organism>
<dbReference type="RefSeq" id="XP_070868251.1">
    <property type="nucleotide sequence ID" value="XM_071007901.1"/>
</dbReference>
<evidence type="ECO:0000256" key="20">
    <source>
        <dbReference type="SAM" id="MobiDB-lite"/>
    </source>
</evidence>
<dbReference type="EMBL" id="JAZGUE010000002">
    <property type="protein sequence ID" value="KAL2269527.1"/>
    <property type="molecule type" value="Genomic_DNA"/>
</dbReference>
<dbReference type="Pfam" id="PF00704">
    <property type="entry name" value="Glyco_hydro_18"/>
    <property type="match status" value="1"/>
</dbReference>
<dbReference type="PROSITE" id="PS51910">
    <property type="entry name" value="GH18_2"/>
    <property type="match status" value="1"/>
</dbReference>
<evidence type="ECO:0000256" key="6">
    <source>
        <dbReference type="ARBA" id="ARBA00022525"/>
    </source>
</evidence>
<evidence type="ECO:0000256" key="10">
    <source>
        <dbReference type="ARBA" id="ARBA00022801"/>
    </source>
</evidence>
<dbReference type="SMART" id="SM00257">
    <property type="entry name" value="LysM"/>
    <property type="match status" value="1"/>
</dbReference>
<feature type="compositionally biased region" description="Low complexity" evidence="20">
    <location>
        <begin position="715"/>
        <end position="726"/>
    </location>
</feature>
<feature type="compositionally biased region" description="Low complexity" evidence="20">
    <location>
        <begin position="415"/>
        <end position="465"/>
    </location>
</feature>
<evidence type="ECO:0000256" key="2">
    <source>
        <dbReference type="ARBA" id="ARBA00004609"/>
    </source>
</evidence>
<evidence type="ECO:0000259" key="23">
    <source>
        <dbReference type="PROSITE" id="PS51910"/>
    </source>
</evidence>
<feature type="domain" description="GH18" evidence="23">
    <location>
        <begin position="20"/>
        <end position="328"/>
    </location>
</feature>
<keyword evidence="8" id="KW-0147">Chitin-binding</keyword>
<dbReference type="InterPro" id="IPR017853">
    <property type="entry name" value="GH"/>
</dbReference>
<feature type="signal peptide" evidence="21">
    <location>
        <begin position="1"/>
        <end position="18"/>
    </location>
</feature>
<keyword evidence="14" id="KW-0119">Carbohydrate metabolism</keyword>
<dbReference type="InterPro" id="IPR001223">
    <property type="entry name" value="Glyco_hydro18_cat"/>
</dbReference>
<evidence type="ECO:0000256" key="4">
    <source>
        <dbReference type="ARBA" id="ARBA00012729"/>
    </source>
</evidence>
<comment type="subcellular location">
    <subcellularLocation>
        <location evidence="2">Cell membrane</location>
        <topology evidence="2">Lipid-anchor</topology>
        <topology evidence="2">GPI-anchor</topology>
    </subcellularLocation>
    <subcellularLocation>
        <location evidence="3">Secreted</location>
    </subcellularLocation>
</comment>
<evidence type="ECO:0000256" key="18">
    <source>
        <dbReference type="ARBA" id="ARBA00025727"/>
    </source>
</evidence>
<dbReference type="SUPFAM" id="SSF54106">
    <property type="entry name" value="LysM domain"/>
    <property type="match status" value="1"/>
</dbReference>
<keyword evidence="5" id="KW-1003">Cell membrane</keyword>
<dbReference type="PROSITE" id="PS01095">
    <property type="entry name" value="GH18_1"/>
    <property type="match status" value="1"/>
</dbReference>
<keyword evidence="16 19" id="KW-0326">Glycosidase</keyword>
<dbReference type="Pfam" id="PF01476">
    <property type="entry name" value="LysM"/>
    <property type="match status" value="1"/>
</dbReference>
<comment type="caution">
    <text evidence="24">The sequence shown here is derived from an EMBL/GenBank/DDBJ whole genome shotgun (WGS) entry which is preliminary data.</text>
</comment>
<keyword evidence="17" id="KW-0624">Polysaccharide degradation</keyword>
<dbReference type="Gene3D" id="3.10.350.10">
    <property type="entry name" value="LysM domain"/>
    <property type="match status" value="1"/>
</dbReference>
<feature type="compositionally biased region" description="Polar residues" evidence="20">
    <location>
        <begin position="535"/>
        <end position="553"/>
    </location>
</feature>
<feature type="compositionally biased region" description="Acidic residues" evidence="20">
    <location>
        <begin position="817"/>
        <end position="834"/>
    </location>
</feature>
<comment type="similarity">
    <text evidence="18">Belongs to the glycosyl hydrolase 18 family. Chitinase class III subfamily.</text>
</comment>
<feature type="compositionally biased region" description="Low complexity" evidence="20">
    <location>
        <begin position="563"/>
        <end position="576"/>
    </location>
</feature>
<evidence type="ECO:0000256" key="19">
    <source>
        <dbReference type="RuleBase" id="RU000489"/>
    </source>
</evidence>
<evidence type="ECO:0000313" key="25">
    <source>
        <dbReference type="Proteomes" id="UP001600064"/>
    </source>
</evidence>
<dbReference type="InterPro" id="IPR018392">
    <property type="entry name" value="LysM"/>
</dbReference>
<dbReference type="InterPro" id="IPR036779">
    <property type="entry name" value="LysM_dom_sf"/>
</dbReference>
<keyword evidence="9 21" id="KW-0732">Signal</keyword>
<feature type="domain" description="LysM" evidence="22">
    <location>
        <begin position="359"/>
        <end position="404"/>
    </location>
</feature>
<dbReference type="Gene3D" id="3.20.20.80">
    <property type="entry name" value="Glycosidases"/>
    <property type="match status" value="1"/>
</dbReference>
<keyword evidence="13" id="KW-0325">Glycoprotein</keyword>
<accession>A0ABR4DGP1</accession>
<evidence type="ECO:0000256" key="7">
    <source>
        <dbReference type="ARBA" id="ARBA00022622"/>
    </source>
</evidence>
<dbReference type="EC" id="3.2.1.14" evidence="4"/>
<evidence type="ECO:0000256" key="17">
    <source>
        <dbReference type="ARBA" id="ARBA00023326"/>
    </source>
</evidence>
<sequence length="918" mass="96485">MLSKTLAVAALAVAPALADPAVNLYWGQNGVPEQRLRTFCESGSFEYVTVGFINSSPEQDPSSLSYPGSDFAVHCQAEAYVDGNGVSSKLLSRCGQIAADVRYCQKKGKKVLLSIGGQWNPPKANYTISSPPEGELFADFIWGAFGPYDPSWTKARPFDDNYVADEGEEHFVFDGFDFDIEHKFDDQSGYVAMVRRLRYLIQQETSKQFLLTAAPECPLSDEWFKMKDIIQAGEFDALFVQFYNNEVCDGFENNNFEAWVSHLQTTASPNAKIFIGLPGSQEAANSGYLGLGRAYTLINQFKSNPAFGGVMVWDAVYGSEIINGKPYYEYLHDFAVGTPTTTTTSAATEPTSLPTGCVRYHTVEPGEYCYLIAATYGLTVDELRELNPDLDAACSLWVGQQVCVRFGVISTTSLSATPTTTSTSTTSTSTSSSTTLTSSTSSSSSSSSSTTEAVSSTTSSEATPTDTLNAKEPDTVPTESSTTTTTEETTPVETDAPESTEISSAASIESTTTTTSPTVESDVPEGPGESENEGILTSTTSTASVEPTGSDIPTITKDPEAIVSTTTSEVATSTASYVPEEDEEDWEDDEISTWSSSTTSVNPSFTETAHPSFTDSASPSFTETANPSFTETANPSFTEGANPSSVESANPSSTESAYLEASTENASSSFTESADPSFTESTYPETSSTTTPATPTETVDDKEDDDAADPDDFEPSPTITASISSSLPNDNNPGSGWTTSTIYSTTTYTITSCPPTVTKGCTTGSVVTKTIAVSTTVCPITTTTTTTTSNSDEEEGTASATAPPFPTVTGPRGGDDHAEDDAGEKEEDKGEEAESSSSSWFTVVTSTSSGFATLTVPNKPEWTGPAGTAIPIVTTGGAVTPSASTSSLPPVVTAGAGRSAVAGGVVVVAAVAALVMVF</sequence>
<evidence type="ECO:0000256" key="13">
    <source>
        <dbReference type="ARBA" id="ARBA00023180"/>
    </source>
</evidence>
<dbReference type="InterPro" id="IPR045321">
    <property type="entry name" value="Cts1-like"/>
</dbReference>
<feature type="region of interest" description="Disordered" evidence="20">
    <location>
        <begin position="782"/>
        <end position="841"/>
    </location>
</feature>
<name>A0ABR4DGP1_9PEZI</name>
<dbReference type="GeneID" id="98122545"/>
<protein>
    <recommendedName>
        <fullName evidence="4">chitinase</fullName>
        <ecNumber evidence="4">3.2.1.14</ecNumber>
    </recommendedName>
</protein>